<keyword evidence="1" id="KW-0863">Zinc-finger</keyword>
<dbReference type="Pfam" id="PF13920">
    <property type="entry name" value="zf-C3HC4_3"/>
    <property type="match status" value="1"/>
</dbReference>
<dbReference type="GO" id="GO:0008270">
    <property type="term" value="F:zinc ion binding"/>
    <property type="evidence" value="ECO:0007669"/>
    <property type="project" value="UniProtKB-KW"/>
</dbReference>
<dbReference type="InterPro" id="IPR001841">
    <property type="entry name" value="Znf_RING"/>
</dbReference>
<dbReference type="SUPFAM" id="SSF57850">
    <property type="entry name" value="RING/U-box"/>
    <property type="match status" value="1"/>
</dbReference>
<dbReference type="Proteomes" id="UP000236333">
    <property type="component" value="Unassembled WGS sequence"/>
</dbReference>
<organism evidence="3 4">
    <name type="scientific">Tetrabaena socialis</name>
    <dbReference type="NCBI Taxonomy" id="47790"/>
    <lineage>
        <taxon>Eukaryota</taxon>
        <taxon>Viridiplantae</taxon>
        <taxon>Chlorophyta</taxon>
        <taxon>core chlorophytes</taxon>
        <taxon>Chlorophyceae</taxon>
        <taxon>CS clade</taxon>
        <taxon>Chlamydomonadales</taxon>
        <taxon>Tetrabaenaceae</taxon>
        <taxon>Tetrabaena</taxon>
    </lineage>
</organism>
<protein>
    <submittedName>
        <fullName evidence="3">E3 ubiquitin-protein ligase</fullName>
    </submittedName>
</protein>
<dbReference type="InterPro" id="IPR051728">
    <property type="entry name" value="RING-FYVE_E3_ubiquitin-ligase"/>
</dbReference>
<keyword evidence="1" id="KW-0479">Metal-binding</keyword>
<keyword evidence="4" id="KW-1185">Reference proteome</keyword>
<dbReference type="OrthoDB" id="548869at2759"/>
<dbReference type="PANTHER" id="PTHR14879:SF5">
    <property type="entry name" value="RING-TYPE DOMAIN-CONTAINING PROTEIN"/>
    <property type="match status" value="1"/>
</dbReference>
<feature type="domain" description="RING-type" evidence="2">
    <location>
        <begin position="72"/>
        <end position="112"/>
    </location>
</feature>
<dbReference type="AlphaFoldDB" id="A0A2J7ZSY1"/>
<evidence type="ECO:0000313" key="3">
    <source>
        <dbReference type="EMBL" id="PNH03383.1"/>
    </source>
</evidence>
<keyword evidence="1" id="KW-0862">Zinc</keyword>
<dbReference type="InterPro" id="IPR013083">
    <property type="entry name" value="Znf_RING/FYVE/PHD"/>
</dbReference>
<dbReference type="Gene3D" id="3.30.40.10">
    <property type="entry name" value="Zinc/RING finger domain, C3HC4 (zinc finger)"/>
    <property type="match status" value="1"/>
</dbReference>
<gene>
    <name evidence="3" type="ORF">TSOC_010576</name>
</gene>
<comment type="caution">
    <text evidence="3">The sequence shown here is derived from an EMBL/GenBank/DDBJ whole genome shotgun (WGS) entry which is preliminary data.</text>
</comment>
<sequence>MPSQTAGTGPMLDGVIVWSWWAVFSPTIVNHVFHIPMQIAVLMAAAATAAPAAAATPAPAAEDPESGEEGLCVICYDQEATCVFLECGHGGFCRRCAYLLFIRPPNECPSCRSTIEQVVEIEAVAPVGAVALIK</sequence>
<dbReference type="PANTHER" id="PTHR14879">
    <property type="entry name" value="CASPASE REGULATOR, RING FINGER DOMAIN-CONTAINING"/>
    <property type="match status" value="1"/>
</dbReference>
<evidence type="ECO:0000256" key="1">
    <source>
        <dbReference type="PROSITE-ProRule" id="PRU00175"/>
    </source>
</evidence>
<evidence type="ECO:0000259" key="2">
    <source>
        <dbReference type="PROSITE" id="PS50089"/>
    </source>
</evidence>
<dbReference type="EMBL" id="PGGS01000511">
    <property type="protein sequence ID" value="PNH03383.1"/>
    <property type="molecule type" value="Genomic_DNA"/>
</dbReference>
<reference evidence="3 4" key="1">
    <citation type="journal article" date="2017" name="Mol. Biol. Evol.">
        <title>The 4-celled Tetrabaena socialis nuclear genome reveals the essential components for genetic control of cell number at the origin of multicellularity in the volvocine lineage.</title>
        <authorList>
            <person name="Featherston J."/>
            <person name="Arakaki Y."/>
            <person name="Hanschen E.R."/>
            <person name="Ferris P.J."/>
            <person name="Michod R.E."/>
            <person name="Olson B.J.S.C."/>
            <person name="Nozaki H."/>
            <person name="Durand P.M."/>
        </authorList>
    </citation>
    <scope>NUCLEOTIDE SEQUENCE [LARGE SCALE GENOMIC DNA]</scope>
    <source>
        <strain evidence="3 4">NIES-571</strain>
    </source>
</reference>
<dbReference type="PROSITE" id="PS50089">
    <property type="entry name" value="ZF_RING_2"/>
    <property type="match status" value="1"/>
</dbReference>
<proteinExistence type="predicted"/>
<evidence type="ECO:0000313" key="4">
    <source>
        <dbReference type="Proteomes" id="UP000236333"/>
    </source>
</evidence>
<accession>A0A2J7ZSY1</accession>
<name>A0A2J7ZSY1_9CHLO</name>
<dbReference type="SMART" id="SM00184">
    <property type="entry name" value="RING"/>
    <property type="match status" value="1"/>
</dbReference>